<dbReference type="PROSITE" id="PS52012">
    <property type="entry name" value="CFEM"/>
    <property type="match status" value="1"/>
</dbReference>
<evidence type="ECO:0000256" key="11">
    <source>
        <dbReference type="ARBA" id="ARBA00023157"/>
    </source>
</evidence>
<evidence type="ECO:0000256" key="9">
    <source>
        <dbReference type="ARBA" id="ARBA00023004"/>
    </source>
</evidence>
<keyword evidence="6" id="KW-0349">Heme</keyword>
<feature type="region of interest" description="Disordered" evidence="14">
    <location>
        <begin position="116"/>
        <end position="138"/>
    </location>
</feature>
<evidence type="ECO:0000256" key="6">
    <source>
        <dbReference type="ARBA" id="ARBA00022617"/>
    </source>
</evidence>
<sequence length="160" mass="15650">MRFAAILASVSIISSVAGAYHPRQIPGFPACANDCLNKPSNLGGCAQTDETCLCKSLPFVQTTFACITAACQGADQQSAITGAENLCLNFGVTLAAESSAIMAGLSTIASGASITGAPSSTAPPPSSTPSPTGSTGSARHLTGGILGATVALGVAAALSF</sequence>
<dbReference type="Proteomes" id="UP001218218">
    <property type="component" value="Unassembled WGS sequence"/>
</dbReference>
<keyword evidence="9" id="KW-0408">Iron</keyword>
<evidence type="ECO:0000256" key="4">
    <source>
        <dbReference type="ARBA" id="ARBA00022475"/>
    </source>
</evidence>
<organism evidence="17 18">
    <name type="scientific">Mycena albidolilacea</name>
    <dbReference type="NCBI Taxonomy" id="1033008"/>
    <lineage>
        <taxon>Eukaryota</taxon>
        <taxon>Fungi</taxon>
        <taxon>Dikarya</taxon>
        <taxon>Basidiomycota</taxon>
        <taxon>Agaricomycotina</taxon>
        <taxon>Agaricomycetes</taxon>
        <taxon>Agaricomycetidae</taxon>
        <taxon>Agaricales</taxon>
        <taxon>Marasmiineae</taxon>
        <taxon>Mycenaceae</taxon>
        <taxon>Mycena</taxon>
    </lineage>
</organism>
<feature type="domain" description="CFEM" evidence="16">
    <location>
        <begin position="2"/>
        <end position="116"/>
    </location>
</feature>
<evidence type="ECO:0000256" key="13">
    <source>
        <dbReference type="ARBA" id="ARBA00023288"/>
    </source>
</evidence>
<keyword evidence="12" id="KW-0325">Glycoprotein</keyword>
<evidence type="ECO:0000256" key="5">
    <source>
        <dbReference type="ARBA" id="ARBA00022525"/>
    </source>
</evidence>
<comment type="subcellular location">
    <subcellularLocation>
        <location evidence="1">Cell membrane</location>
        <topology evidence="1">Lipid-anchor</topology>
        <topology evidence="1">GPI-anchor</topology>
    </subcellularLocation>
    <subcellularLocation>
        <location evidence="2">Secreted</location>
    </subcellularLocation>
</comment>
<comment type="caution">
    <text evidence="17">The sequence shown here is derived from an EMBL/GenBank/DDBJ whole genome shotgun (WGS) entry which is preliminary data.</text>
</comment>
<dbReference type="EMBL" id="JARIHO010000001">
    <property type="protein sequence ID" value="KAJ7367915.1"/>
    <property type="molecule type" value="Genomic_DNA"/>
</dbReference>
<dbReference type="GO" id="GO:0005576">
    <property type="term" value="C:extracellular region"/>
    <property type="evidence" value="ECO:0007669"/>
    <property type="project" value="UniProtKB-SubCell"/>
</dbReference>
<evidence type="ECO:0000256" key="1">
    <source>
        <dbReference type="ARBA" id="ARBA00004609"/>
    </source>
</evidence>
<evidence type="ECO:0000256" key="7">
    <source>
        <dbReference type="ARBA" id="ARBA00022723"/>
    </source>
</evidence>
<gene>
    <name evidence="17" type="ORF">DFH08DRAFT_829750</name>
</gene>
<accession>A0AAD7F6N5</accession>
<feature type="signal peptide" evidence="15">
    <location>
        <begin position="1"/>
        <end position="18"/>
    </location>
</feature>
<dbReference type="InterPro" id="IPR008427">
    <property type="entry name" value="Extracellular_membr_CFEM_dom"/>
</dbReference>
<dbReference type="PANTHER" id="PTHR37928">
    <property type="entry name" value="CFEM DOMAIN PROTEIN (AFU_ORTHOLOGUE AFUA_6G14090)"/>
    <property type="match status" value="1"/>
</dbReference>
<keyword evidence="11" id="KW-1015">Disulfide bond</keyword>
<keyword evidence="5" id="KW-0964">Secreted</keyword>
<evidence type="ECO:0000313" key="17">
    <source>
        <dbReference type="EMBL" id="KAJ7367915.1"/>
    </source>
</evidence>
<feature type="chain" id="PRO_5042160475" description="CFEM domain-containing protein" evidence="15">
    <location>
        <begin position="19"/>
        <end position="160"/>
    </location>
</feature>
<dbReference type="InterPro" id="IPR051735">
    <property type="entry name" value="CFEM_domain"/>
</dbReference>
<evidence type="ECO:0000256" key="15">
    <source>
        <dbReference type="SAM" id="SignalP"/>
    </source>
</evidence>
<dbReference type="AlphaFoldDB" id="A0AAD7F6N5"/>
<name>A0AAD7F6N5_9AGAR</name>
<keyword evidence="8 15" id="KW-0732">Signal</keyword>
<dbReference type="GO" id="GO:0046872">
    <property type="term" value="F:metal ion binding"/>
    <property type="evidence" value="ECO:0007669"/>
    <property type="project" value="UniProtKB-KW"/>
</dbReference>
<evidence type="ECO:0000256" key="8">
    <source>
        <dbReference type="ARBA" id="ARBA00022729"/>
    </source>
</evidence>
<feature type="compositionally biased region" description="Low complexity" evidence="14">
    <location>
        <begin position="129"/>
        <end position="138"/>
    </location>
</feature>
<reference evidence="17" key="1">
    <citation type="submission" date="2023-03" db="EMBL/GenBank/DDBJ databases">
        <title>Massive genome expansion in bonnet fungi (Mycena s.s.) driven by repeated elements and novel gene families across ecological guilds.</title>
        <authorList>
            <consortium name="Lawrence Berkeley National Laboratory"/>
            <person name="Harder C.B."/>
            <person name="Miyauchi S."/>
            <person name="Viragh M."/>
            <person name="Kuo A."/>
            <person name="Thoen E."/>
            <person name="Andreopoulos B."/>
            <person name="Lu D."/>
            <person name="Skrede I."/>
            <person name="Drula E."/>
            <person name="Henrissat B."/>
            <person name="Morin E."/>
            <person name="Kohler A."/>
            <person name="Barry K."/>
            <person name="LaButti K."/>
            <person name="Morin E."/>
            <person name="Salamov A."/>
            <person name="Lipzen A."/>
            <person name="Mereny Z."/>
            <person name="Hegedus B."/>
            <person name="Baldrian P."/>
            <person name="Stursova M."/>
            <person name="Weitz H."/>
            <person name="Taylor A."/>
            <person name="Grigoriev I.V."/>
            <person name="Nagy L.G."/>
            <person name="Martin F."/>
            <person name="Kauserud H."/>
        </authorList>
    </citation>
    <scope>NUCLEOTIDE SEQUENCE</scope>
    <source>
        <strain evidence="17">CBHHK002</strain>
    </source>
</reference>
<keyword evidence="7" id="KW-0479">Metal-binding</keyword>
<evidence type="ECO:0000256" key="12">
    <source>
        <dbReference type="ARBA" id="ARBA00023180"/>
    </source>
</evidence>
<keyword evidence="10" id="KW-0472">Membrane</keyword>
<dbReference type="GO" id="GO:0005886">
    <property type="term" value="C:plasma membrane"/>
    <property type="evidence" value="ECO:0007669"/>
    <property type="project" value="UniProtKB-SubCell"/>
</dbReference>
<evidence type="ECO:0000259" key="16">
    <source>
        <dbReference type="PROSITE" id="PS52012"/>
    </source>
</evidence>
<evidence type="ECO:0000256" key="2">
    <source>
        <dbReference type="ARBA" id="ARBA00004613"/>
    </source>
</evidence>
<keyword evidence="13" id="KW-0449">Lipoprotein</keyword>
<evidence type="ECO:0000256" key="10">
    <source>
        <dbReference type="ARBA" id="ARBA00023136"/>
    </source>
</evidence>
<evidence type="ECO:0000313" key="18">
    <source>
        <dbReference type="Proteomes" id="UP001218218"/>
    </source>
</evidence>
<proteinExistence type="inferred from homology"/>
<dbReference type="PANTHER" id="PTHR37928:SF2">
    <property type="entry name" value="GPI ANCHORED CFEM DOMAIN PROTEIN (AFU_ORTHOLOGUE AFUA_6G10580)"/>
    <property type="match status" value="1"/>
</dbReference>
<protein>
    <recommendedName>
        <fullName evidence="16">CFEM domain-containing protein</fullName>
    </recommendedName>
</protein>
<evidence type="ECO:0000256" key="14">
    <source>
        <dbReference type="SAM" id="MobiDB-lite"/>
    </source>
</evidence>
<keyword evidence="4" id="KW-1003">Cell membrane</keyword>
<keyword evidence="18" id="KW-1185">Reference proteome</keyword>
<dbReference type="Pfam" id="PF05730">
    <property type="entry name" value="CFEM"/>
    <property type="match status" value="1"/>
</dbReference>
<comment type="similarity">
    <text evidence="3">Belongs to the RBT5 family.</text>
</comment>
<evidence type="ECO:0000256" key="3">
    <source>
        <dbReference type="ARBA" id="ARBA00010031"/>
    </source>
</evidence>
<dbReference type="SMART" id="SM00747">
    <property type="entry name" value="CFEM"/>
    <property type="match status" value="1"/>
</dbReference>